<dbReference type="Gramene" id="Os03t0410000-01">
    <property type="protein sequence ID" value="Os03t0410000-01"/>
    <property type="gene ID" value="Os03g0410000"/>
</dbReference>
<organism evidence="1 2">
    <name type="scientific">Oryza sativa subsp. japonica</name>
    <name type="common">Rice</name>
    <dbReference type="NCBI Taxonomy" id="39947"/>
    <lineage>
        <taxon>Eukaryota</taxon>
        <taxon>Viridiplantae</taxon>
        <taxon>Streptophyta</taxon>
        <taxon>Embryophyta</taxon>
        <taxon>Tracheophyta</taxon>
        <taxon>Spermatophyta</taxon>
        <taxon>Magnoliopsida</taxon>
        <taxon>Liliopsida</taxon>
        <taxon>Poales</taxon>
        <taxon>Poaceae</taxon>
        <taxon>BOP clade</taxon>
        <taxon>Oryzoideae</taxon>
        <taxon>Oryzeae</taxon>
        <taxon>Oryzinae</taxon>
        <taxon>Oryza</taxon>
        <taxon>Oryza sativa</taxon>
    </lineage>
</organism>
<protein>
    <submittedName>
        <fullName evidence="1">Os03g0410000 protein</fullName>
    </submittedName>
</protein>
<reference evidence="2" key="1">
    <citation type="journal article" date="2005" name="Nature">
        <title>The map-based sequence of the rice genome.</title>
        <authorList>
            <consortium name="International rice genome sequencing project (IRGSP)"/>
            <person name="Matsumoto T."/>
            <person name="Wu J."/>
            <person name="Kanamori H."/>
            <person name="Katayose Y."/>
            <person name="Fujisawa M."/>
            <person name="Namiki N."/>
            <person name="Mizuno H."/>
            <person name="Yamamoto K."/>
            <person name="Antonio B.A."/>
            <person name="Baba T."/>
            <person name="Sakata K."/>
            <person name="Nagamura Y."/>
            <person name="Aoki H."/>
            <person name="Arikawa K."/>
            <person name="Arita K."/>
            <person name="Bito T."/>
            <person name="Chiden Y."/>
            <person name="Fujitsuka N."/>
            <person name="Fukunaka R."/>
            <person name="Hamada M."/>
            <person name="Harada C."/>
            <person name="Hayashi A."/>
            <person name="Hijishita S."/>
            <person name="Honda M."/>
            <person name="Hosokawa S."/>
            <person name="Ichikawa Y."/>
            <person name="Idonuma A."/>
            <person name="Iijima M."/>
            <person name="Ikeda M."/>
            <person name="Ikeno M."/>
            <person name="Ito K."/>
            <person name="Ito S."/>
            <person name="Ito T."/>
            <person name="Ito Y."/>
            <person name="Ito Y."/>
            <person name="Iwabuchi A."/>
            <person name="Kamiya K."/>
            <person name="Karasawa W."/>
            <person name="Kurita K."/>
            <person name="Katagiri S."/>
            <person name="Kikuta A."/>
            <person name="Kobayashi H."/>
            <person name="Kobayashi N."/>
            <person name="Machita K."/>
            <person name="Maehara T."/>
            <person name="Masukawa M."/>
            <person name="Mizubayashi T."/>
            <person name="Mukai Y."/>
            <person name="Nagasaki H."/>
            <person name="Nagata Y."/>
            <person name="Naito S."/>
            <person name="Nakashima M."/>
            <person name="Nakama Y."/>
            <person name="Nakamichi Y."/>
            <person name="Nakamura M."/>
            <person name="Meguro A."/>
            <person name="Negishi M."/>
            <person name="Ohta I."/>
            <person name="Ohta T."/>
            <person name="Okamoto M."/>
            <person name="Ono N."/>
            <person name="Saji S."/>
            <person name="Sakaguchi M."/>
            <person name="Sakai K."/>
            <person name="Shibata M."/>
            <person name="Shimokawa T."/>
            <person name="Song J."/>
            <person name="Takazaki Y."/>
            <person name="Terasawa K."/>
            <person name="Tsugane M."/>
            <person name="Tsuji K."/>
            <person name="Ueda S."/>
            <person name="Waki K."/>
            <person name="Yamagata H."/>
            <person name="Yamamoto M."/>
            <person name="Yamamoto S."/>
            <person name="Yamane H."/>
            <person name="Yoshiki S."/>
            <person name="Yoshihara R."/>
            <person name="Yukawa K."/>
            <person name="Zhong H."/>
            <person name="Yano M."/>
            <person name="Yuan Q."/>
            <person name="Ouyang S."/>
            <person name="Liu J."/>
            <person name="Jones K.M."/>
            <person name="Gansberger K."/>
            <person name="Moffat K."/>
            <person name="Hill J."/>
            <person name="Bera J."/>
            <person name="Fadrosh D."/>
            <person name="Jin S."/>
            <person name="Johri S."/>
            <person name="Kim M."/>
            <person name="Overton L."/>
            <person name="Reardon M."/>
            <person name="Tsitrin T."/>
            <person name="Vuong H."/>
            <person name="Weaver B."/>
            <person name="Ciecko A."/>
            <person name="Tallon L."/>
            <person name="Jackson J."/>
            <person name="Pai G."/>
            <person name="Aken S.V."/>
            <person name="Utterback T."/>
            <person name="Reidmuller S."/>
            <person name="Feldblyum T."/>
            <person name="Hsiao J."/>
            <person name="Zismann V."/>
            <person name="Iobst S."/>
            <person name="de Vazeille A.R."/>
            <person name="Buell C.R."/>
            <person name="Ying K."/>
            <person name="Li Y."/>
            <person name="Lu T."/>
            <person name="Huang Y."/>
            <person name="Zhao Q."/>
            <person name="Feng Q."/>
            <person name="Zhang L."/>
            <person name="Zhu J."/>
            <person name="Weng Q."/>
            <person name="Mu J."/>
            <person name="Lu Y."/>
            <person name="Fan D."/>
            <person name="Liu Y."/>
            <person name="Guan J."/>
            <person name="Zhang Y."/>
            <person name="Yu S."/>
            <person name="Liu X."/>
            <person name="Zhang Y."/>
            <person name="Hong G."/>
            <person name="Han B."/>
            <person name="Choisne N."/>
            <person name="Demange N."/>
            <person name="Orjeda G."/>
            <person name="Samain S."/>
            <person name="Cattolico L."/>
            <person name="Pelletier E."/>
            <person name="Couloux A."/>
            <person name="Segurens B."/>
            <person name="Wincker P."/>
            <person name="D'Hont A."/>
            <person name="Scarpelli C."/>
            <person name="Weissenbach J."/>
            <person name="Salanoubat M."/>
            <person name="Quetier F."/>
            <person name="Yu Y."/>
            <person name="Kim H.R."/>
            <person name="Rambo T."/>
            <person name="Currie J."/>
            <person name="Collura K."/>
            <person name="Luo M."/>
            <person name="Yang T."/>
            <person name="Ammiraju J.S.S."/>
            <person name="Engler F."/>
            <person name="Soderlund C."/>
            <person name="Wing R.A."/>
            <person name="Palmer L.E."/>
            <person name="de la Bastide M."/>
            <person name="Spiegel L."/>
            <person name="Nascimento L."/>
            <person name="Zutavern T."/>
            <person name="O'Shaughnessy A."/>
            <person name="Dike S."/>
            <person name="Dedhia N."/>
            <person name="Preston R."/>
            <person name="Balija V."/>
            <person name="McCombie W.R."/>
            <person name="Chow T."/>
            <person name="Chen H."/>
            <person name="Chung M."/>
            <person name="Chen C."/>
            <person name="Shaw J."/>
            <person name="Wu H."/>
            <person name="Hsiao K."/>
            <person name="Chao Y."/>
            <person name="Chu M."/>
            <person name="Cheng C."/>
            <person name="Hour A."/>
            <person name="Lee P."/>
            <person name="Lin S."/>
            <person name="Lin Y."/>
            <person name="Liou J."/>
            <person name="Liu S."/>
            <person name="Hsing Y."/>
            <person name="Raghuvanshi S."/>
            <person name="Mohanty A."/>
            <person name="Bharti A.K."/>
            <person name="Gaur A."/>
            <person name="Gupta V."/>
            <person name="Kumar D."/>
            <person name="Ravi V."/>
            <person name="Vij S."/>
            <person name="Kapur A."/>
            <person name="Khurana P."/>
            <person name="Khurana P."/>
            <person name="Khurana J.P."/>
            <person name="Tyagi A.K."/>
            <person name="Gaikwad K."/>
            <person name="Singh A."/>
            <person name="Dalal V."/>
            <person name="Srivastava S."/>
            <person name="Dixit A."/>
            <person name="Pal A.K."/>
            <person name="Ghazi I.A."/>
            <person name="Yadav M."/>
            <person name="Pandit A."/>
            <person name="Bhargava A."/>
            <person name="Sureshbabu K."/>
            <person name="Batra K."/>
            <person name="Sharma T.R."/>
            <person name="Mohapatra T."/>
            <person name="Singh N.K."/>
            <person name="Messing J."/>
            <person name="Nelson A.B."/>
            <person name="Fuks G."/>
            <person name="Kavchok S."/>
            <person name="Keizer G."/>
            <person name="Linton E."/>
            <person name="Llaca V."/>
            <person name="Song R."/>
            <person name="Tanyolac B."/>
            <person name="Young S."/>
            <person name="Ho-Il K."/>
            <person name="Hahn J.H."/>
            <person name="Sangsakoo G."/>
            <person name="Vanavichit A."/>
            <person name="de Mattos Luiz.A.T."/>
            <person name="Zimmer P.D."/>
            <person name="Malone G."/>
            <person name="Dellagostin O."/>
            <person name="de Oliveira A.C."/>
            <person name="Bevan M."/>
            <person name="Bancroft I."/>
            <person name="Minx P."/>
            <person name="Cordum H."/>
            <person name="Wilson R."/>
            <person name="Cheng Z."/>
            <person name="Jin W."/>
            <person name="Jiang J."/>
            <person name="Leong S.A."/>
            <person name="Iwama H."/>
            <person name="Gojobori T."/>
            <person name="Itoh T."/>
            <person name="Niimura Y."/>
            <person name="Fujii Y."/>
            <person name="Habara T."/>
            <person name="Sakai H."/>
            <person name="Sato Y."/>
            <person name="Wilson G."/>
            <person name="Kumar K."/>
            <person name="McCouch S."/>
            <person name="Juretic N."/>
            <person name="Hoen D."/>
            <person name="Wright S."/>
            <person name="Bruskiewich R."/>
            <person name="Bureau T."/>
            <person name="Miyao A."/>
            <person name="Hirochika H."/>
            <person name="Nishikawa T."/>
            <person name="Kadowaki K."/>
            <person name="Sugiura M."/>
            <person name="Burr B."/>
            <person name="Sasaki T."/>
        </authorList>
    </citation>
    <scope>NUCLEOTIDE SEQUENCE [LARGE SCALE GENOMIC DNA]</scope>
    <source>
        <strain evidence="2">cv. Nipponbare</strain>
    </source>
</reference>
<evidence type="ECO:0000313" key="2">
    <source>
        <dbReference type="Proteomes" id="UP000059680"/>
    </source>
</evidence>
<accession>A0A0P0VZG2</accession>
<sequence>YGHDPSRVMPCLGWAKMACLGPGHGPRAIWPSILKTCLLL</sequence>
<proteinExistence type="predicted"/>
<dbReference type="Proteomes" id="UP000059680">
    <property type="component" value="Chromosome 3"/>
</dbReference>
<evidence type="ECO:0000313" key="1">
    <source>
        <dbReference type="EMBL" id="BAS84655.1"/>
    </source>
</evidence>
<dbReference type="PaxDb" id="39947-A0A0P0VZG2"/>
<keyword evidence="2" id="KW-1185">Reference proteome</keyword>
<dbReference type="EMBL" id="AP014959">
    <property type="protein sequence ID" value="BAS84655.1"/>
    <property type="molecule type" value="Genomic_DNA"/>
</dbReference>
<reference evidence="1 2" key="2">
    <citation type="journal article" date="2013" name="Plant Cell Physiol.">
        <title>Rice Annotation Project Database (RAP-DB): an integrative and interactive database for rice genomics.</title>
        <authorList>
            <person name="Sakai H."/>
            <person name="Lee S.S."/>
            <person name="Tanaka T."/>
            <person name="Numa H."/>
            <person name="Kim J."/>
            <person name="Kawahara Y."/>
            <person name="Wakimoto H."/>
            <person name="Yang C.C."/>
            <person name="Iwamoto M."/>
            <person name="Abe T."/>
            <person name="Yamada Y."/>
            <person name="Muto A."/>
            <person name="Inokuchi H."/>
            <person name="Ikemura T."/>
            <person name="Matsumoto T."/>
            <person name="Sasaki T."/>
            <person name="Itoh T."/>
        </authorList>
    </citation>
    <scope>NUCLEOTIDE SEQUENCE [LARGE SCALE GENOMIC DNA]</scope>
    <source>
        <strain evidence="2">cv. Nipponbare</strain>
    </source>
</reference>
<dbReference type="AlphaFoldDB" id="A0A0P0VZG2"/>
<feature type="non-terminal residue" evidence="1">
    <location>
        <position position="1"/>
    </location>
</feature>
<reference evidence="1 2" key="3">
    <citation type="journal article" date="2013" name="Rice">
        <title>Improvement of the Oryza sativa Nipponbare reference genome using next generation sequence and optical map data.</title>
        <authorList>
            <person name="Kawahara Y."/>
            <person name="de la Bastide M."/>
            <person name="Hamilton J.P."/>
            <person name="Kanamori H."/>
            <person name="McCombie W.R."/>
            <person name="Ouyang S."/>
            <person name="Schwartz D.C."/>
            <person name="Tanaka T."/>
            <person name="Wu J."/>
            <person name="Zhou S."/>
            <person name="Childs K.L."/>
            <person name="Davidson R.M."/>
            <person name="Lin H."/>
            <person name="Quesada-Ocampo L."/>
            <person name="Vaillancourt B."/>
            <person name="Sakai H."/>
            <person name="Lee S.S."/>
            <person name="Kim J."/>
            <person name="Numa H."/>
            <person name="Itoh T."/>
            <person name="Buell C.R."/>
            <person name="Matsumoto T."/>
        </authorList>
    </citation>
    <scope>NUCLEOTIDE SEQUENCE [LARGE SCALE GENOMIC DNA]</scope>
    <source>
        <strain evidence="2">cv. Nipponbare</strain>
    </source>
</reference>
<name>A0A0P0VZG2_ORYSJ</name>
<gene>
    <name evidence="1" type="ordered locus">Os03g0410000</name>
    <name evidence="1" type="ORF">OSNPB_030410000</name>
</gene>
<dbReference type="InParanoid" id="A0A0P0VZG2"/>